<dbReference type="InterPro" id="IPR050204">
    <property type="entry name" value="AraC_XylS_family_regulators"/>
</dbReference>
<dbReference type="InterPro" id="IPR009057">
    <property type="entry name" value="Homeodomain-like_sf"/>
</dbReference>
<dbReference type="Pfam" id="PF12833">
    <property type="entry name" value="HTH_18"/>
    <property type="match status" value="1"/>
</dbReference>
<sequence length="304" mass="33532">MLNAMTANAWSGAGEGINAGLRVSSVEIGLVHAAVVPNGRSVWSCGNPLLDLSVTPRPVNARGAFVDKWGGNRFEKLGDIVLVPPGHPLSVRWDGGGIQSSIRCELKGKLALQRLGGQLEWTDQRLRAAMDVSSHTVRLLLRRLTEEARSPRRDSKLLADSIATQLTIELCRYLESVQDDHVNGGLAAWRLRLIDERLQSLAVPPTLIELAALCSISVRQLTRGFLKSHGCTLGHYVQHHRMETAKKLLWNEGSVKAVAMALSFSSTSSFAYAFRRWTGITPRQFQQRVLRSNELDVRRGSTPI</sequence>
<organism evidence="5 6">
    <name type="scientific">Sphingobium terrigena</name>
    <dbReference type="NCBI Taxonomy" id="2304063"/>
    <lineage>
        <taxon>Bacteria</taxon>
        <taxon>Pseudomonadati</taxon>
        <taxon>Pseudomonadota</taxon>
        <taxon>Alphaproteobacteria</taxon>
        <taxon>Sphingomonadales</taxon>
        <taxon>Sphingomonadaceae</taxon>
        <taxon>Sphingobium</taxon>
    </lineage>
</organism>
<reference evidence="5 6" key="1">
    <citation type="submission" date="2018-08" db="EMBL/GenBank/DDBJ databases">
        <title>Sphingobium sp. EO9.</title>
        <authorList>
            <person name="Park Y."/>
            <person name="Kim K.H."/>
            <person name="Jeon C.O."/>
        </authorList>
    </citation>
    <scope>NUCLEOTIDE SEQUENCE [LARGE SCALE GENOMIC DNA]</scope>
    <source>
        <strain evidence="5 6">EO9</strain>
    </source>
</reference>
<dbReference type="InterPro" id="IPR018060">
    <property type="entry name" value="HTH_AraC"/>
</dbReference>
<keyword evidence="6" id="KW-1185">Reference proteome</keyword>
<dbReference type="Proteomes" id="UP000283469">
    <property type="component" value="Unassembled WGS sequence"/>
</dbReference>
<protein>
    <submittedName>
        <fullName evidence="5">AraC family transcriptional regulator</fullName>
    </submittedName>
</protein>
<dbReference type="GO" id="GO:0003700">
    <property type="term" value="F:DNA-binding transcription factor activity"/>
    <property type="evidence" value="ECO:0007669"/>
    <property type="project" value="InterPro"/>
</dbReference>
<evidence type="ECO:0000313" key="5">
    <source>
        <dbReference type="EMBL" id="RJG57335.1"/>
    </source>
</evidence>
<dbReference type="OrthoDB" id="7508028at2"/>
<dbReference type="GO" id="GO:0043565">
    <property type="term" value="F:sequence-specific DNA binding"/>
    <property type="evidence" value="ECO:0007669"/>
    <property type="project" value="InterPro"/>
</dbReference>
<keyword evidence="3" id="KW-0804">Transcription</keyword>
<dbReference type="AlphaFoldDB" id="A0A418YXJ4"/>
<dbReference type="Gene3D" id="1.10.10.60">
    <property type="entry name" value="Homeodomain-like"/>
    <property type="match status" value="2"/>
</dbReference>
<dbReference type="SUPFAM" id="SSF46689">
    <property type="entry name" value="Homeodomain-like"/>
    <property type="match status" value="1"/>
</dbReference>
<keyword evidence="2" id="KW-0238">DNA-binding</keyword>
<evidence type="ECO:0000256" key="1">
    <source>
        <dbReference type="ARBA" id="ARBA00023015"/>
    </source>
</evidence>
<comment type="caution">
    <text evidence="5">The sequence shown here is derived from an EMBL/GenBank/DDBJ whole genome shotgun (WGS) entry which is preliminary data.</text>
</comment>
<accession>A0A418YXJ4</accession>
<dbReference type="PANTHER" id="PTHR46796">
    <property type="entry name" value="HTH-TYPE TRANSCRIPTIONAL ACTIVATOR RHAS-RELATED"/>
    <property type="match status" value="1"/>
</dbReference>
<dbReference type="PROSITE" id="PS01124">
    <property type="entry name" value="HTH_ARAC_FAMILY_2"/>
    <property type="match status" value="1"/>
</dbReference>
<name>A0A418YXJ4_9SPHN</name>
<keyword evidence="1" id="KW-0805">Transcription regulation</keyword>
<dbReference type="EMBL" id="QVRA01000002">
    <property type="protein sequence ID" value="RJG57335.1"/>
    <property type="molecule type" value="Genomic_DNA"/>
</dbReference>
<dbReference type="RefSeq" id="WP_119744039.1">
    <property type="nucleotide sequence ID" value="NZ_QVRA01000002.1"/>
</dbReference>
<dbReference type="PANTHER" id="PTHR46796:SF6">
    <property type="entry name" value="ARAC SUBFAMILY"/>
    <property type="match status" value="1"/>
</dbReference>
<gene>
    <name evidence="5" type="ORF">D0Z70_03795</name>
</gene>
<evidence type="ECO:0000256" key="2">
    <source>
        <dbReference type="ARBA" id="ARBA00023125"/>
    </source>
</evidence>
<dbReference type="SMART" id="SM00342">
    <property type="entry name" value="HTH_ARAC"/>
    <property type="match status" value="1"/>
</dbReference>
<evidence type="ECO:0000313" key="6">
    <source>
        <dbReference type="Proteomes" id="UP000283469"/>
    </source>
</evidence>
<evidence type="ECO:0000259" key="4">
    <source>
        <dbReference type="PROSITE" id="PS01124"/>
    </source>
</evidence>
<evidence type="ECO:0000256" key="3">
    <source>
        <dbReference type="ARBA" id="ARBA00023163"/>
    </source>
</evidence>
<proteinExistence type="predicted"/>
<feature type="domain" description="HTH araC/xylS-type" evidence="4">
    <location>
        <begin position="188"/>
        <end position="288"/>
    </location>
</feature>